<evidence type="ECO:0000313" key="2">
    <source>
        <dbReference type="RefSeq" id="XP_016752758.1"/>
    </source>
</evidence>
<dbReference type="GeneID" id="107961002"/>
<dbReference type="PaxDb" id="3635-A0A1U8PQY5"/>
<dbReference type="PANTHER" id="PTHR33067">
    <property type="entry name" value="RNA-DIRECTED DNA POLYMERASE-RELATED"/>
    <property type="match status" value="1"/>
</dbReference>
<dbReference type="AlphaFoldDB" id="A0A1U8PQY5"/>
<gene>
    <name evidence="2" type="primary">LOC107961002</name>
</gene>
<keyword evidence="1" id="KW-1185">Reference proteome</keyword>
<protein>
    <submittedName>
        <fullName evidence="2">Uncharacterized protein</fullName>
    </submittedName>
</protein>
<accession>A0A1U8PQY5</accession>
<dbReference type="Gene3D" id="2.40.70.10">
    <property type="entry name" value="Acid Proteases"/>
    <property type="match status" value="1"/>
</dbReference>
<dbReference type="OrthoDB" id="1937287at2759"/>
<dbReference type="InterPro" id="IPR021109">
    <property type="entry name" value="Peptidase_aspartic_dom_sf"/>
</dbReference>
<name>A0A1U8PQY5_GOSHI</name>
<dbReference type="PANTHER" id="PTHR33067:SF39">
    <property type="entry name" value="TRANSCRIPTION FACTOR INTERACTOR AND REGULATOR CCHC(ZN) FAMILY"/>
    <property type="match status" value="1"/>
</dbReference>
<reference evidence="1" key="1">
    <citation type="journal article" date="2020" name="Nat. Genet.">
        <title>Genomic diversifications of five Gossypium allopolyploid species and their impact on cotton improvement.</title>
        <authorList>
            <person name="Chen Z.J."/>
            <person name="Sreedasyam A."/>
            <person name="Ando A."/>
            <person name="Song Q."/>
            <person name="De Santiago L.M."/>
            <person name="Hulse-Kemp A.M."/>
            <person name="Ding M."/>
            <person name="Ye W."/>
            <person name="Kirkbride R.C."/>
            <person name="Jenkins J."/>
            <person name="Plott C."/>
            <person name="Lovell J."/>
            <person name="Lin Y.M."/>
            <person name="Vaughn R."/>
            <person name="Liu B."/>
            <person name="Simpson S."/>
            <person name="Scheffler B.E."/>
            <person name="Wen L."/>
            <person name="Saski C.A."/>
            <person name="Grover C.E."/>
            <person name="Hu G."/>
            <person name="Conover J.L."/>
            <person name="Carlson J.W."/>
            <person name="Shu S."/>
            <person name="Boston L.B."/>
            <person name="Williams M."/>
            <person name="Peterson D.G."/>
            <person name="McGee K."/>
            <person name="Jones D.C."/>
            <person name="Wendel J.F."/>
            <person name="Stelly D.M."/>
            <person name="Grimwood J."/>
            <person name="Schmutz J."/>
        </authorList>
    </citation>
    <scope>NUCLEOTIDE SEQUENCE [LARGE SCALE GENOMIC DNA]</scope>
    <source>
        <strain evidence="1">cv. TM-1</strain>
    </source>
</reference>
<organism evidence="1 2">
    <name type="scientific">Gossypium hirsutum</name>
    <name type="common">Upland cotton</name>
    <name type="synonym">Gossypium mexicanum</name>
    <dbReference type="NCBI Taxonomy" id="3635"/>
    <lineage>
        <taxon>Eukaryota</taxon>
        <taxon>Viridiplantae</taxon>
        <taxon>Streptophyta</taxon>
        <taxon>Embryophyta</taxon>
        <taxon>Tracheophyta</taxon>
        <taxon>Spermatophyta</taxon>
        <taxon>Magnoliopsida</taxon>
        <taxon>eudicotyledons</taxon>
        <taxon>Gunneridae</taxon>
        <taxon>Pentapetalae</taxon>
        <taxon>rosids</taxon>
        <taxon>malvids</taxon>
        <taxon>Malvales</taxon>
        <taxon>Malvaceae</taxon>
        <taxon>Malvoideae</taxon>
        <taxon>Gossypium</taxon>
    </lineage>
</organism>
<dbReference type="RefSeq" id="XP_016752758.1">
    <property type="nucleotide sequence ID" value="XM_016897269.1"/>
</dbReference>
<dbReference type="KEGG" id="ghi:107961002"/>
<dbReference type="Proteomes" id="UP000818029">
    <property type="component" value="Chromosome A08"/>
</dbReference>
<sequence length="242" mass="27428">MQSDISPPLPFPQRFKEEQDKQYQQFLNKLKQLQTNIFVVDALVQISNYGKFMKELLSKKKKLSDMETIALTEGRSALLTNKLPHKMKDPGSFTIPCSIGDHYLDKPLCDLGASINLMPLSTFRKLGIGHMKPTSADKEVPIILERPFLATVQTLIDVYKGELTMQLNDEHVTFRVFESIQVTSDDEFVDDCDSMVEANNIELKHGRQIESLDLANRTAPIFKPSINEAPTVELKPLPTHLK</sequence>
<evidence type="ECO:0000313" key="1">
    <source>
        <dbReference type="Proteomes" id="UP000818029"/>
    </source>
</evidence>
<proteinExistence type="predicted"/>
<reference evidence="2" key="2">
    <citation type="submission" date="2025-08" db="UniProtKB">
        <authorList>
            <consortium name="RefSeq"/>
        </authorList>
    </citation>
    <scope>IDENTIFICATION</scope>
</reference>